<dbReference type="PROSITE" id="PS50995">
    <property type="entry name" value="HTH_MARR_2"/>
    <property type="match status" value="1"/>
</dbReference>
<evidence type="ECO:0000256" key="3">
    <source>
        <dbReference type="ARBA" id="ARBA00023163"/>
    </source>
</evidence>
<reference evidence="6" key="1">
    <citation type="journal article" date="2019" name="Int. J. Syst. Evol. Microbiol.">
        <title>The Global Catalogue of Microorganisms (GCM) 10K type strain sequencing project: providing services to taxonomists for standard genome sequencing and annotation.</title>
        <authorList>
            <consortium name="The Broad Institute Genomics Platform"/>
            <consortium name="The Broad Institute Genome Sequencing Center for Infectious Disease"/>
            <person name="Wu L."/>
            <person name="Ma J."/>
        </authorList>
    </citation>
    <scope>NUCLEOTIDE SEQUENCE [LARGE SCALE GENOMIC DNA]</scope>
    <source>
        <strain evidence="6">CGMCC 4.7677</strain>
    </source>
</reference>
<dbReference type="PRINTS" id="PR00598">
    <property type="entry name" value="HTHMARR"/>
</dbReference>
<gene>
    <name evidence="5" type="ORF">GCM10017786_07450</name>
</gene>
<dbReference type="PROSITE" id="PS01117">
    <property type="entry name" value="HTH_MARR_1"/>
    <property type="match status" value="1"/>
</dbReference>
<evidence type="ECO:0000313" key="5">
    <source>
        <dbReference type="EMBL" id="GHE79948.1"/>
    </source>
</evidence>
<dbReference type="InterPro" id="IPR023187">
    <property type="entry name" value="Tscrpt_reg_MarR-type_CS"/>
</dbReference>
<dbReference type="EMBL" id="BNAU01000001">
    <property type="protein sequence ID" value="GHE79948.1"/>
    <property type="molecule type" value="Genomic_DNA"/>
</dbReference>
<name>A0ABQ3IEF8_9PSEU</name>
<dbReference type="PANTHER" id="PTHR33164:SF43">
    <property type="entry name" value="HTH-TYPE TRANSCRIPTIONAL REPRESSOR YETL"/>
    <property type="match status" value="1"/>
</dbReference>
<dbReference type="Pfam" id="PF01047">
    <property type="entry name" value="MarR"/>
    <property type="match status" value="1"/>
</dbReference>
<evidence type="ECO:0000256" key="2">
    <source>
        <dbReference type="ARBA" id="ARBA00023125"/>
    </source>
</evidence>
<evidence type="ECO:0000313" key="6">
    <source>
        <dbReference type="Proteomes" id="UP000605897"/>
    </source>
</evidence>
<dbReference type="InterPro" id="IPR000835">
    <property type="entry name" value="HTH_MarR-typ"/>
</dbReference>
<keyword evidence="1" id="KW-0805">Transcription regulation</keyword>
<comment type="caution">
    <text evidence="5">The sequence shown here is derived from an EMBL/GenBank/DDBJ whole genome shotgun (WGS) entry which is preliminary data.</text>
</comment>
<evidence type="ECO:0000259" key="4">
    <source>
        <dbReference type="PROSITE" id="PS50995"/>
    </source>
</evidence>
<keyword evidence="2" id="KW-0238">DNA-binding</keyword>
<dbReference type="InterPro" id="IPR036388">
    <property type="entry name" value="WH-like_DNA-bd_sf"/>
</dbReference>
<keyword evidence="3" id="KW-0804">Transcription</keyword>
<protein>
    <recommendedName>
        <fullName evidence="4">HTH marR-type domain-containing protein</fullName>
    </recommendedName>
</protein>
<sequence length="167" mass="18803">MSVNHIHAKEYEELMVERAERSGVEVDLDVLAVTFNLVRAANKLVADLEQNVYRARGVSYAGFRVLFALWVVGESEPRQLAQLAAVTRSSVSSVLNTLEDAGLVERRRDSTDRRIVTVELTKRGLETVLETFGGHHDREREWTSGLSPAERRTLADLLRRVVEHHAG</sequence>
<dbReference type="SUPFAM" id="SSF46785">
    <property type="entry name" value="Winged helix' DNA-binding domain"/>
    <property type="match status" value="1"/>
</dbReference>
<evidence type="ECO:0000256" key="1">
    <source>
        <dbReference type="ARBA" id="ARBA00023015"/>
    </source>
</evidence>
<dbReference type="SMART" id="SM00347">
    <property type="entry name" value="HTH_MARR"/>
    <property type="match status" value="1"/>
</dbReference>
<keyword evidence="6" id="KW-1185">Reference proteome</keyword>
<proteinExistence type="predicted"/>
<dbReference type="Gene3D" id="1.10.10.10">
    <property type="entry name" value="Winged helix-like DNA-binding domain superfamily/Winged helix DNA-binding domain"/>
    <property type="match status" value="1"/>
</dbReference>
<dbReference type="InterPro" id="IPR039422">
    <property type="entry name" value="MarR/SlyA-like"/>
</dbReference>
<dbReference type="PANTHER" id="PTHR33164">
    <property type="entry name" value="TRANSCRIPTIONAL REGULATOR, MARR FAMILY"/>
    <property type="match status" value="1"/>
</dbReference>
<dbReference type="Proteomes" id="UP000605897">
    <property type="component" value="Unassembled WGS sequence"/>
</dbReference>
<feature type="domain" description="HTH marR-type" evidence="4">
    <location>
        <begin position="30"/>
        <end position="163"/>
    </location>
</feature>
<dbReference type="InterPro" id="IPR036390">
    <property type="entry name" value="WH_DNA-bd_sf"/>
</dbReference>
<organism evidence="5 6">
    <name type="scientific">Amycolatopsis deserti</name>
    <dbReference type="NCBI Taxonomy" id="185696"/>
    <lineage>
        <taxon>Bacteria</taxon>
        <taxon>Bacillati</taxon>
        <taxon>Actinomycetota</taxon>
        <taxon>Actinomycetes</taxon>
        <taxon>Pseudonocardiales</taxon>
        <taxon>Pseudonocardiaceae</taxon>
        <taxon>Amycolatopsis</taxon>
    </lineage>
</organism>
<accession>A0ABQ3IEF8</accession>